<dbReference type="Pfam" id="PF09681">
    <property type="entry name" value="Phage_rep_org_N"/>
    <property type="match status" value="1"/>
</dbReference>
<protein>
    <submittedName>
        <fullName evidence="3">Phage replisome organizer N-terminal domain-containing protein</fullName>
    </submittedName>
</protein>
<dbReference type="PANTHER" id="PTHR37293">
    <property type="entry name" value="PHAGE REPLICATION PROTEIN-RELATED"/>
    <property type="match status" value="1"/>
</dbReference>
<feature type="region of interest" description="Disordered" evidence="1">
    <location>
        <begin position="269"/>
        <end position="311"/>
    </location>
</feature>
<gene>
    <name evidence="3" type="ORF">ACFP7A_08980</name>
</gene>
<dbReference type="Proteomes" id="UP001596267">
    <property type="component" value="Unassembled WGS sequence"/>
</dbReference>
<dbReference type="PANTHER" id="PTHR37293:SF7">
    <property type="entry name" value="HYPOTHETICAL PHAGE PROTEIN"/>
    <property type="match status" value="1"/>
</dbReference>
<dbReference type="InterPro" id="IPR053162">
    <property type="entry name" value="DnaD"/>
</dbReference>
<feature type="compositionally biased region" description="Polar residues" evidence="1">
    <location>
        <begin position="273"/>
        <end position="282"/>
    </location>
</feature>
<feature type="compositionally biased region" description="Polar residues" evidence="1">
    <location>
        <begin position="131"/>
        <end position="140"/>
    </location>
</feature>
<sequence length="311" mass="37264">MADITWVKLNTDMFENDKIRLIEKLPDADTILIIWVKLLAHAGKANAGGYIMLTENVPLSTEDLATLFNRPLNTVRLALETFKRYRMIEITEDETIRIKNWEVYQNIEGMDKVREQNRIRKQKQRERQKQLPNPQETPSQQEKHDDSVTSRDSHATDIDKELDKDKEKDIKDSRRANKFDDMQMALAKKLLKRIRERDPNYRQPNLEKWANDIRLMMERDNRPYNEIDKVIDWCQDDAFWHKNILSTGKLREQFSRLRMEYLEDWKRKKEEAQQANSRSPNDFVTKKLERERQAEEEIRRRYQNGDDGPGD</sequence>
<dbReference type="EMBL" id="JBHSTQ010000008">
    <property type="protein sequence ID" value="MFC6386736.1"/>
    <property type="molecule type" value="Genomic_DNA"/>
</dbReference>
<feature type="domain" description="Phage replisome organiser N-terminal" evidence="2">
    <location>
        <begin position="6"/>
        <end position="126"/>
    </location>
</feature>
<proteinExistence type="predicted"/>
<accession>A0ABW1WEE1</accession>
<dbReference type="RefSeq" id="WP_253054786.1">
    <property type="nucleotide sequence ID" value="NZ_JAMXWN010000008.1"/>
</dbReference>
<evidence type="ECO:0000313" key="3">
    <source>
        <dbReference type="EMBL" id="MFC6386736.1"/>
    </source>
</evidence>
<evidence type="ECO:0000313" key="4">
    <source>
        <dbReference type="Proteomes" id="UP001596267"/>
    </source>
</evidence>
<dbReference type="InterPro" id="IPR010056">
    <property type="entry name" value="Phage_rep_org__N"/>
</dbReference>
<comment type="caution">
    <text evidence="3">The sequence shown here is derived from an EMBL/GenBank/DDBJ whole genome shotgun (WGS) entry which is preliminary data.</text>
</comment>
<evidence type="ECO:0000259" key="2">
    <source>
        <dbReference type="Pfam" id="PF09681"/>
    </source>
</evidence>
<dbReference type="NCBIfam" id="TIGR01714">
    <property type="entry name" value="phage_rep_org_N"/>
    <property type="match status" value="1"/>
</dbReference>
<name>A0ABW1WEE1_9BACL</name>
<evidence type="ECO:0000256" key="1">
    <source>
        <dbReference type="SAM" id="MobiDB-lite"/>
    </source>
</evidence>
<feature type="region of interest" description="Disordered" evidence="1">
    <location>
        <begin position="118"/>
        <end position="176"/>
    </location>
</feature>
<feature type="compositionally biased region" description="Basic and acidic residues" evidence="1">
    <location>
        <begin position="284"/>
        <end position="304"/>
    </location>
</feature>
<organism evidence="3 4">
    <name type="scientific">Sporolactobacillus kofuensis</name>
    <dbReference type="NCBI Taxonomy" id="269672"/>
    <lineage>
        <taxon>Bacteria</taxon>
        <taxon>Bacillati</taxon>
        <taxon>Bacillota</taxon>
        <taxon>Bacilli</taxon>
        <taxon>Bacillales</taxon>
        <taxon>Sporolactobacillaceae</taxon>
        <taxon>Sporolactobacillus</taxon>
    </lineage>
</organism>
<feature type="compositionally biased region" description="Basic and acidic residues" evidence="1">
    <location>
        <begin position="141"/>
        <end position="176"/>
    </location>
</feature>
<reference evidence="4" key="1">
    <citation type="journal article" date="2019" name="Int. J. Syst. Evol. Microbiol.">
        <title>The Global Catalogue of Microorganisms (GCM) 10K type strain sequencing project: providing services to taxonomists for standard genome sequencing and annotation.</title>
        <authorList>
            <consortium name="The Broad Institute Genomics Platform"/>
            <consortium name="The Broad Institute Genome Sequencing Center for Infectious Disease"/>
            <person name="Wu L."/>
            <person name="Ma J."/>
        </authorList>
    </citation>
    <scope>NUCLEOTIDE SEQUENCE [LARGE SCALE GENOMIC DNA]</scope>
    <source>
        <strain evidence="4">CCUG 42001</strain>
    </source>
</reference>
<keyword evidence="4" id="KW-1185">Reference proteome</keyword>